<evidence type="ECO:0000259" key="1">
    <source>
        <dbReference type="PROSITE" id="PS51507"/>
    </source>
</evidence>
<proteinExistence type="predicted"/>
<keyword evidence="3" id="KW-1185">Reference proteome</keyword>
<reference evidence="2 3" key="1">
    <citation type="submission" date="2013-11" db="EMBL/GenBank/DDBJ databases">
        <title>Genome sequencing of Stegodyphus mimosarum.</title>
        <authorList>
            <person name="Bechsgaard J."/>
        </authorList>
    </citation>
    <scope>NUCLEOTIDE SEQUENCE [LARGE SCALE GENOMIC DNA]</scope>
</reference>
<dbReference type="AlphaFoldDB" id="A0A087TZZ8"/>
<dbReference type="InterPro" id="IPR036388">
    <property type="entry name" value="WH-like_DNA-bd_sf"/>
</dbReference>
<name>A0A087TZZ8_STEMI</name>
<dbReference type="GO" id="GO:0000976">
    <property type="term" value="F:transcription cis-regulatory region binding"/>
    <property type="evidence" value="ECO:0007669"/>
    <property type="project" value="InterPro"/>
</dbReference>
<organism evidence="2 3">
    <name type="scientific">Stegodyphus mimosarum</name>
    <name type="common">African social velvet spider</name>
    <dbReference type="NCBI Taxonomy" id="407821"/>
    <lineage>
        <taxon>Eukaryota</taxon>
        <taxon>Metazoa</taxon>
        <taxon>Ecdysozoa</taxon>
        <taxon>Arthropoda</taxon>
        <taxon>Chelicerata</taxon>
        <taxon>Arachnida</taxon>
        <taxon>Araneae</taxon>
        <taxon>Araneomorphae</taxon>
        <taxon>Entelegynae</taxon>
        <taxon>Eresoidea</taxon>
        <taxon>Eresidae</taxon>
        <taxon>Stegodyphus</taxon>
    </lineage>
</organism>
<evidence type="ECO:0000313" key="3">
    <source>
        <dbReference type="Proteomes" id="UP000054359"/>
    </source>
</evidence>
<dbReference type="SUPFAM" id="SSF46785">
    <property type="entry name" value="Winged helix' DNA-binding domain"/>
    <property type="match status" value="1"/>
</dbReference>
<accession>A0A087TZZ8</accession>
<dbReference type="Proteomes" id="UP000054359">
    <property type="component" value="Unassembled WGS sequence"/>
</dbReference>
<dbReference type="EMBL" id="KK117513">
    <property type="protein sequence ID" value="KFM70687.1"/>
    <property type="molecule type" value="Genomic_DNA"/>
</dbReference>
<dbReference type="OrthoDB" id="10458464at2759"/>
<dbReference type="Gene3D" id="1.10.10.10">
    <property type="entry name" value="Winged helix-like DNA-binding domain superfamily/Winged helix DNA-binding domain"/>
    <property type="match status" value="1"/>
</dbReference>
<dbReference type="InterPro" id="IPR036390">
    <property type="entry name" value="WH_DNA-bd_sf"/>
</dbReference>
<gene>
    <name evidence="2" type="ORF">X975_00293</name>
</gene>
<dbReference type="InterPro" id="IPR001346">
    <property type="entry name" value="Interferon_reg_fact_DNA-bd_dom"/>
</dbReference>
<evidence type="ECO:0000313" key="2">
    <source>
        <dbReference type="EMBL" id="KFM70687.1"/>
    </source>
</evidence>
<feature type="domain" description="IRF tryptophan pentad repeat" evidence="1">
    <location>
        <begin position="5"/>
        <end position="109"/>
    </location>
</feature>
<feature type="non-terminal residue" evidence="2">
    <location>
        <position position="196"/>
    </location>
</feature>
<protein>
    <recommendedName>
        <fullName evidence="1">IRF tryptophan pentad repeat domain-containing protein</fullName>
    </recommendedName>
</protein>
<sequence length="196" mass="23098">MPRKGSRLVEFILERLYNKKYPNVLFWINEPQKVLAIRITRKSSKDYYKEQDAFFEEWSLERGHGSDPANNRQRFLQAVKRSKFLIKCEPEGWIDEELSKGLLLLKLAEIPQEMDSEPLVEQPQKMDSEPLKQVEEMDMEFSEQKSTHFTISEEIENIEVVIPDMPVDDIKLPLDYDPSEEFQNACRQIHTVPNVP</sequence>
<dbReference type="PROSITE" id="PS51507">
    <property type="entry name" value="IRF_2"/>
    <property type="match status" value="1"/>
</dbReference>